<comment type="caution">
    <text evidence="1">The sequence shown here is derived from an EMBL/GenBank/DDBJ whole genome shotgun (WGS) entry which is preliminary data.</text>
</comment>
<sequence>MLPTRVVVDYAQLLSFDFVAAHNHYVVKINVDEAFILETRATTFRVVARDTYRFMIDGKAQTIPSVPTPELTEAWAFFEGIKLL</sequence>
<gene>
    <name evidence="1" type="ORF">V6N12_007514</name>
</gene>
<name>A0ABR2F1Z8_9ROSI</name>
<reference evidence="1 2" key="1">
    <citation type="journal article" date="2024" name="G3 (Bethesda)">
        <title>Genome assembly of Hibiscus sabdariffa L. provides insights into metabolisms of medicinal natural products.</title>
        <authorList>
            <person name="Kim T."/>
        </authorList>
    </citation>
    <scope>NUCLEOTIDE SEQUENCE [LARGE SCALE GENOMIC DNA]</scope>
    <source>
        <strain evidence="1">TK-2024</strain>
        <tissue evidence="1">Old leaves</tissue>
    </source>
</reference>
<evidence type="ECO:0000313" key="2">
    <source>
        <dbReference type="Proteomes" id="UP001472677"/>
    </source>
</evidence>
<proteinExistence type="predicted"/>
<evidence type="ECO:0000313" key="1">
    <source>
        <dbReference type="EMBL" id="KAK8568981.1"/>
    </source>
</evidence>
<keyword evidence="2" id="KW-1185">Reference proteome</keyword>
<organism evidence="1 2">
    <name type="scientific">Hibiscus sabdariffa</name>
    <name type="common">roselle</name>
    <dbReference type="NCBI Taxonomy" id="183260"/>
    <lineage>
        <taxon>Eukaryota</taxon>
        <taxon>Viridiplantae</taxon>
        <taxon>Streptophyta</taxon>
        <taxon>Embryophyta</taxon>
        <taxon>Tracheophyta</taxon>
        <taxon>Spermatophyta</taxon>
        <taxon>Magnoliopsida</taxon>
        <taxon>eudicotyledons</taxon>
        <taxon>Gunneridae</taxon>
        <taxon>Pentapetalae</taxon>
        <taxon>rosids</taxon>
        <taxon>malvids</taxon>
        <taxon>Malvales</taxon>
        <taxon>Malvaceae</taxon>
        <taxon>Malvoideae</taxon>
        <taxon>Hibiscus</taxon>
    </lineage>
</organism>
<dbReference type="EMBL" id="JBBPBM010000009">
    <property type="protein sequence ID" value="KAK8568981.1"/>
    <property type="molecule type" value="Genomic_DNA"/>
</dbReference>
<accession>A0ABR2F1Z8</accession>
<protein>
    <submittedName>
        <fullName evidence="1">Uncharacterized protein</fullName>
    </submittedName>
</protein>
<dbReference type="Proteomes" id="UP001472677">
    <property type="component" value="Unassembled WGS sequence"/>
</dbReference>